<dbReference type="RefSeq" id="WP_319167387.1">
    <property type="nucleotide sequence ID" value="NZ_JARAWP010000040.1"/>
</dbReference>
<dbReference type="PANTHER" id="PTHR12993">
    <property type="entry name" value="N-ACETYLGLUCOSAMINYL-PHOSPHATIDYLINOSITOL DE-N-ACETYLASE-RELATED"/>
    <property type="match status" value="1"/>
</dbReference>
<name>A0ABU4MCP4_9ACTN</name>
<comment type="caution">
    <text evidence="3">The sequence shown here is derived from an EMBL/GenBank/DDBJ whole genome shotgun (WGS) entry which is preliminary data.</text>
</comment>
<dbReference type="InterPro" id="IPR003737">
    <property type="entry name" value="GlcNAc_PI_deacetylase-related"/>
</dbReference>
<sequence>MSGRQPTGEDTARAVFPMTGPGTTVLAVHAHPDDETWATGAALSTLSALGCTVHLRVASGGEASEPGQTDVAARTRRAARLAGASAALGVHQWDWLDEGRWIDTAGHPQPHSLTSARGEDLSDVIVQHLADIKPGIVLTVGADGLTGHPDHILIHRAVRHATARLSVPVTVLGACLLRSDVARGHELLRAELGDTAIGSGRCTGSPAHPEVRTLTATAQAASARRTAVDCYSEGLGTMRLADLLLTYAGRGDSLLLRGVHDAIGWGTERYRAYSSACGETPEGRSRTGRPAGRTP</sequence>
<accession>A0ABU4MCP4</accession>
<evidence type="ECO:0000313" key="4">
    <source>
        <dbReference type="Proteomes" id="UP001272987"/>
    </source>
</evidence>
<evidence type="ECO:0000313" key="3">
    <source>
        <dbReference type="EMBL" id="MDX3024982.1"/>
    </source>
</evidence>
<organism evidence="3 4">
    <name type="scientific">Streptomyces acidiscabies</name>
    <dbReference type="NCBI Taxonomy" id="42234"/>
    <lineage>
        <taxon>Bacteria</taxon>
        <taxon>Bacillati</taxon>
        <taxon>Actinomycetota</taxon>
        <taxon>Actinomycetes</taxon>
        <taxon>Kitasatosporales</taxon>
        <taxon>Streptomycetaceae</taxon>
        <taxon>Streptomyces</taxon>
    </lineage>
</organism>
<dbReference type="Gene3D" id="3.40.50.10320">
    <property type="entry name" value="LmbE-like"/>
    <property type="match status" value="1"/>
</dbReference>
<feature type="region of interest" description="Disordered" evidence="2">
    <location>
        <begin position="276"/>
        <end position="295"/>
    </location>
</feature>
<proteinExistence type="predicted"/>
<reference evidence="3 4" key="1">
    <citation type="journal article" date="2023" name="Microb. Genom.">
        <title>Mesoterricola silvestris gen. nov., sp. nov., Mesoterricola sediminis sp. nov., Geothrix oryzae sp. nov., Geothrix edaphica sp. nov., Geothrix rubra sp. nov., and Geothrix limicola sp. nov., six novel members of Acidobacteriota isolated from soils.</title>
        <authorList>
            <person name="Weisberg A.J."/>
            <person name="Pearce E."/>
            <person name="Kramer C.G."/>
            <person name="Chang J.H."/>
            <person name="Clarke C.R."/>
        </authorList>
    </citation>
    <scope>NUCLEOTIDE SEQUENCE [LARGE SCALE GENOMIC DNA]</scope>
    <source>
        <strain evidence="3 4">NB05-1H</strain>
    </source>
</reference>
<dbReference type="SUPFAM" id="SSF102588">
    <property type="entry name" value="LmbE-like"/>
    <property type="match status" value="1"/>
</dbReference>
<evidence type="ECO:0000256" key="2">
    <source>
        <dbReference type="SAM" id="MobiDB-lite"/>
    </source>
</evidence>
<keyword evidence="4" id="KW-1185">Reference proteome</keyword>
<dbReference type="Pfam" id="PF02585">
    <property type="entry name" value="PIG-L"/>
    <property type="match status" value="1"/>
</dbReference>
<dbReference type="Proteomes" id="UP001272987">
    <property type="component" value="Unassembled WGS sequence"/>
</dbReference>
<dbReference type="PANTHER" id="PTHR12993:SF26">
    <property type="entry name" value="1D-MYO-INOSITOL 2-ACETAMIDO-2-DEOXY-ALPHA-D-GLUCOPYRANOSIDE DEACETYLASE"/>
    <property type="match status" value="1"/>
</dbReference>
<keyword evidence="1" id="KW-0862">Zinc</keyword>
<dbReference type="InterPro" id="IPR024078">
    <property type="entry name" value="LmbE-like_dom_sf"/>
</dbReference>
<gene>
    <name evidence="3" type="ORF">PV666_45030</name>
</gene>
<dbReference type="EMBL" id="JARAWP010000040">
    <property type="protein sequence ID" value="MDX3024982.1"/>
    <property type="molecule type" value="Genomic_DNA"/>
</dbReference>
<protein>
    <submittedName>
        <fullName evidence="3">PIG-L family deacetylase</fullName>
    </submittedName>
</protein>
<evidence type="ECO:0000256" key="1">
    <source>
        <dbReference type="ARBA" id="ARBA00022833"/>
    </source>
</evidence>